<comment type="caution">
    <text evidence="1">The sequence shown here is derived from an EMBL/GenBank/DDBJ whole genome shotgun (WGS) entry which is preliminary data.</text>
</comment>
<keyword evidence="2" id="KW-1185">Reference proteome</keyword>
<dbReference type="Proteomes" id="UP000465304">
    <property type="component" value="Unassembled WGS sequence"/>
</dbReference>
<protein>
    <recommendedName>
        <fullName evidence="3">Polyketide cyclase</fullName>
    </recommendedName>
</protein>
<dbReference type="InterPro" id="IPR019587">
    <property type="entry name" value="Polyketide_cyclase/dehydratase"/>
</dbReference>
<dbReference type="Gene3D" id="3.30.530.20">
    <property type="match status" value="1"/>
</dbReference>
<organism evidence="1 2">
    <name type="scientific">Mycolicibacterium hippocampi</name>
    <dbReference type="NCBI Taxonomy" id="659824"/>
    <lineage>
        <taxon>Bacteria</taxon>
        <taxon>Bacillati</taxon>
        <taxon>Actinomycetota</taxon>
        <taxon>Actinomycetes</taxon>
        <taxon>Mycobacteriales</taxon>
        <taxon>Mycobacteriaceae</taxon>
        <taxon>Mycolicibacterium</taxon>
    </lineage>
</organism>
<name>A0A7I9ZUZ0_9MYCO</name>
<dbReference type="InterPro" id="IPR023393">
    <property type="entry name" value="START-like_dom_sf"/>
</dbReference>
<proteinExistence type="predicted"/>
<dbReference type="SUPFAM" id="SSF55961">
    <property type="entry name" value="Bet v1-like"/>
    <property type="match status" value="1"/>
</dbReference>
<dbReference type="EMBL" id="BLLB01000002">
    <property type="protein sequence ID" value="GFH04649.1"/>
    <property type="molecule type" value="Genomic_DNA"/>
</dbReference>
<evidence type="ECO:0000313" key="2">
    <source>
        <dbReference type="Proteomes" id="UP000465304"/>
    </source>
</evidence>
<dbReference type="Pfam" id="PF10604">
    <property type="entry name" value="Polyketide_cyc2"/>
    <property type="match status" value="1"/>
</dbReference>
<accession>A0A7I9ZUZ0</accession>
<evidence type="ECO:0000313" key="1">
    <source>
        <dbReference type="EMBL" id="GFH04649.1"/>
    </source>
</evidence>
<reference evidence="1 2" key="1">
    <citation type="journal article" date="2019" name="Emerg. Microbes Infect.">
        <title>Comprehensive subspecies identification of 175 nontuberculous mycobacteria species based on 7547 genomic profiles.</title>
        <authorList>
            <person name="Matsumoto Y."/>
            <person name="Kinjo T."/>
            <person name="Motooka D."/>
            <person name="Nabeya D."/>
            <person name="Jung N."/>
            <person name="Uechi K."/>
            <person name="Horii T."/>
            <person name="Iida T."/>
            <person name="Fujita J."/>
            <person name="Nakamura S."/>
        </authorList>
    </citation>
    <scope>NUCLEOTIDE SEQUENCE [LARGE SCALE GENOMIC DNA]</scope>
    <source>
        <strain evidence="1 2">JCM 30996</strain>
    </source>
</reference>
<sequence>MFKTRRGLRAQAACMASIHTEFLIDVDAARAWRVVGDWAAGPAAMAPGYVVSSQAEGDVRVVTFANGTIARERLVARDDAARRIVYSVIGDSLRPDHDNAVMQVIPDGADRCRLVWSRDVLPDELADPLREAMHEAGAVITRTVGLC</sequence>
<dbReference type="CDD" id="cd07821">
    <property type="entry name" value="PYR_PYL_RCAR_like"/>
    <property type="match status" value="1"/>
</dbReference>
<evidence type="ECO:0008006" key="3">
    <source>
        <dbReference type="Google" id="ProtNLM"/>
    </source>
</evidence>
<gene>
    <name evidence="1" type="ORF">MHIP_51320</name>
</gene>
<dbReference type="AlphaFoldDB" id="A0A7I9ZUZ0"/>